<organism evidence="2">
    <name type="scientific">Spongospora subterranea</name>
    <dbReference type="NCBI Taxonomy" id="70186"/>
    <lineage>
        <taxon>Eukaryota</taxon>
        <taxon>Sar</taxon>
        <taxon>Rhizaria</taxon>
        <taxon>Endomyxa</taxon>
        <taxon>Phytomyxea</taxon>
        <taxon>Plasmodiophorida</taxon>
        <taxon>Plasmodiophoridae</taxon>
        <taxon>Spongospora</taxon>
    </lineage>
</organism>
<reference evidence="2" key="1">
    <citation type="submission" date="2015-04" db="EMBL/GenBank/DDBJ databases">
        <title>The genome sequence of the plant pathogenic Rhizarian Plasmodiophora brassicae reveals insights in its biotrophic life cycle and the origin of chitin synthesis.</title>
        <authorList>
            <person name="Schwelm A."/>
            <person name="Fogelqvist J."/>
            <person name="Knaust A."/>
            <person name="Julke S."/>
            <person name="Lilja T."/>
            <person name="Dhandapani V."/>
            <person name="Bonilla-Rosso G."/>
            <person name="Karlsson M."/>
            <person name="Shevchenko A."/>
            <person name="Choi S.R."/>
            <person name="Kim H.G."/>
            <person name="Park J.Y."/>
            <person name="Lim Y.P."/>
            <person name="Ludwig-Muller J."/>
            <person name="Dixelius C."/>
        </authorList>
    </citation>
    <scope>NUCLEOTIDE SEQUENCE</scope>
    <source>
        <tissue evidence="2">Potato root galls</tissue>
    </source>
</reference>
<sequence length="528" mass="58373">MTLDFFNNTKKKLIDISSALTGAPQIRNDPQLETFKLKLLELSKVVTELRADLAKYAAAMVNSAMQSAKTGLDFLNIYRHSEARQKSITIFSDTTRGMDKLATEIWATQFDQEVLALLDKWKLQVDVLIKRTNGAQKALTKITQSAQRNEDPSTIAKKQAEFESTRSELRELVKKELESRYTVLDAVLVRLMEYQLEYFSRTSSLVSVLDKNVQAYRKRFPKGTTPDFALAAAAAASTPSDTNNSNGASHNSQIDNESEDDGSDLDASSEEKQEDAPIPIHKEEEKLPPTMQGKPSELLFSSSGSKAKEPSSSKTGSVETIDLLFGFDSSAPSSSFSPVDISFQNVVHSNPSSVSPIDDLFTSPGNTDAAISPFVFGHDSAVANAFLYSSTPNSSSADISETERNARVRTLHAQINADEQMQDAKERVKDNISFQLDNWELGIGQKRKPIRVLLSTMHTILPSDMNVPVVKLSDIVSASDVKRTTRRTMLLVHPDKVDRTSAEKLVICERVFNAIQVEYKAFEESGAL</sequence>
<dbReference type="PANTHER" id="PTHR23172:SF19">
    <property type="entry name" value="J DOMAIN-CONTAINING PROTEIN"/>
    <property type="match status" value="1"/>
</dbReference>
<dbReference type="GO" id="GO:0031982">
    <property type="term" value="C:vesicle"/>
    <property type="evidence" value="ECO:0007669"/>
    <property type="project" value="TreeGrafter"/>
</dbReference>
<dbReference type="GO" id="GO:0072583">
    <property type="term" value="P:clathrin-dependent endocytosis"/>
    <property type="evidence" value="ECO:0007669"/>
    <property type="project" value="TreeGrafter"/>
</dbReference>
<dbReference type="InterPro" id="IPR027267">
    <property type="entry name" value="AH/BAR_dom_sf"/>
</dbReference>
<dbReference type="Gene3D" id="1.10.287.110">
    <property type="entry name" value="DnaJ domain"/>
    <property type="match status" value="1"/>
</dbReference>
<dbReference type="AlphaFoldDB" id="A0A0H5QI94"/>
<protein>
    <recommendedName>
        <fullName evidence="3">BAR domain-containing protein</fullName>
    </recommendedName>
</protein>
<name>A0A0H5QI94_9EUKA</name>
<feature type="compositionally biased region" description="Acidic residues" evidence="1">
    <location>
        <begin position="256"/>
        <end position="268"/>
    </location>
</feature>
<feature type="compositionally biased region" description="Polar residues" evidence="1">
    <location>
        <begin position="237"/>
        <end position="255"/>
    </location>
</feature>
<evidence type="ECO:0000313" key="2">
    <source>
        <dbReference type="EMBL" id="CRZ01337.1"/>
    </source>
</evidence>
<dbReference type="GO" id="GO:0005737">
    <property type="term" value="C:cytoplasm"/>
    <property type="evidence" value="ECO:0007669"/>
    <property type="project" value="TreeGrafter"/>
</dbReference>
<accession>A0A0H5QI94</accession>
<dbReference type="Gene3D" id="1.20.1270.60">
    <property type="entry name" value="Arfaptin homology (AH) domain/BAR domain"/>
    <property type="match status" value="1"/>
</dbReference>
<dbReference type="PANTHER" id="PTHR23172">
    <property type="entry name" value="AUXILIN/CYCLIN G-ASSOCIATED KINASE-RELATED"/>
    <property type="match status" value="1"/>
</dbReference>
<feature type="compositionally biased region" description="Basic and acidic residues" evidence="1">
    <location>
        <begin position="269"/>
        <end position="287"/>
    </location>
</feature>
<dbReference type="SUPFAM" id="SSF103657">
    <property type="entry name" value="BAR/IMD domain-like"/>
    <property type="match status" value="1"/>
</dbReference>
<feature type="region of interest" description="Disordered" evidence="1">
    <location>
        <begin position="237"/>
        <end position="315"/>
    </location>
</feature>
<proteinExistence type="predicted"/>
<dbReference type="GO" id="GO:0072318">
    <property type="term" value="P:clathrin coat disassembly"/>
    <property type="evidence" value="ECO:0007669"/>
    <property type="project" value="TreeGrafter"/>
</dbReference>
<dbReference type="GO" id="GO:0030276">
    <property type="term" value="F:clathrin binding"/>
    <property type="evidence" value="ECO:0007669"/>
    <property type="project" value="TreeGrafter"/>
</dbReference>
<evidence type="ECO:0008006" key="3">
    <source>
        <dbReference type="Google" id="ProtNLM"/>
    </source>
</evidence>
<dbReference type="InterPro" id="IPR036869">
    <property type="entry name" value="J_dom_sf"/>
</dbReference>
<evidence type="ECO:0000256" key="1">
    <source>
        <dbReference type="SAM" id="MobiDB-lite"/>
    </source>
</evidence>
<dbReference type="SUPFAM" id="SSF46565">
    <property type="entry name" value="Chaperone J-domain"/>
    <property type="match status" value="1"/>
</dbReference>
<dbReference type="EMBL" id="HACM01000895">
    <property type="protein sequence ID" value="CRZ01337.1"/>
    <property type="molecule type" value="Transcribed_RNA"/>
</dbReference>